<gene>
    <name evidence="1" type="ORF">CJD_A0031</name>
</gene>
<evidence type="ECO:0008006" key="3">
    <source>
        <dbReference type="Google" id="ProtNLM"/>
    </source>
</evidence>
<dbReference type="AlphaFoldDB" id="B1V7Z4"/>
<evidence type="ECO:0000313" key="1">
    <source>
        <dbReference type="EMBL" id="EDT70066.1"/>
    </source>
</evidence>
<evidence type="ECO:0000313" key="2">
    <source>
        <dbReference type="Proteomes" id="UP000003188"/>
    </source>
</evidence>
<dbReference type="RefSeq" id="WP_003476498.1">
    <property type="nucleotide sequence ID" value="NZ_ABOO01000086.1"/>
</dbReference>
<reference evidence="1 2" key="1">
    <citation type="submission" date="2008-03" db="EMBL/GenBank/DDBJ databases">
        <authorList>
            <person name="Paulsen I."/>
            <person name="Sebastian Y."/>
        </authorList>
    </citation>
    <scope>NUCLEOTIDE SEQUENCE [LARGE SCALE GENOMIC DNA]</scope>
    <source>
        <strain evidence="2">D str. JGS1721</strain>
    </source>
</reference>
<sequence length="137" mass="16791">MARVNRISTNFKNSNREVEKTLCNFKMTKEEFYQLEIYRKFKEFFSDDTVDRYFDDYLEFIKFRVLLGLKCEPISDKEIELYKKILERRGMSKRNIKTKITRAIRYCYFMDLLDIKYLNGEKLKDEPIGKKMFLIKK</sequence>
<accession>B1V7Z4</accession>
<name>B1V7Z4_CLOPF</name>
<organism evidence="1 2">
    <name type="scientific">Clostridium perfringens D str. JGS1721</name>
    <dbReference type="NCBI Taxonomy" id="488537"/>
    <lineage>
        <taxon>Bacteria</taxon>
        <taxon>Bacillati</taxon>
        <taxon>Bacillota</taxon>
        <taxon>Clostridia</taxon>
        <taxon>Eubacteriales</taxon>
        <taxon>Clostridiaceae</taxon>
        <taxon>Clostridium</taxon>
    </lineage>
</organism>
<protein>
    <recommendedName>
        <fullName evidence="3">Core-binding (CB) domain-containing protein</fullName>
    </recommendedName>
</protein>
<dbReference type="Proteomes" id="UP000003188">
    <property type="component" value="Unassembled WGS sequence"/>
</dbReference>
<comment type="caution">
    <text evidence="1">The sequence shown here is derived from an EMBL/GenBank/DDBJ whole genome shotgun (WGS) entry which is preliminary data.</text>
</comment>
<proteinExistence type="predicted"/>
<dbReference type="EMBL" id="ABOO01000086">
    <property type="protein sequence ID" value="EDT70066.1"/>
    <property type="molecule type" value="Genomic_DNA"/>
</dbReference>